<dbReference type="PANTHER" id="PTHR22946:SF8">
    <property type="entry name" value="ACETYL XYLAN ESTERASE DOMAIN-CONTAINING PROTEIN"/>
    <property type="match status" value="1"/>
</dbReference>
<proteinExistence type="inferred from homology"/>
<dbReference type="EMBL" id="JAVREM010000044">
    <property type="protein sequence ID" value="MDT0321663.1"/>
    <property type="molecule type" value="Genomic_DNA"/>
</dbReference>
<name>A0ABU2LWL3_9ACTN</name>
<comment type="similarity">
    <text evidence="1">Belongs to the AB hydrolase superfamily.</text>
</comment>
<keyword evidence="4" id="KW-1185">Reference proteome</keyword>
<dbReference type="Proteomes" id="UP001183420">
    <property type="component" value="Unassembled WGS sequence"/>
</dbReference>
<evidence type="ECO:0000259" key="2">
    <source>
        <dbReference type="Pfam" id="PF01738"/>
    </source>
</evidence>
<comment type="caution">
    <text evidence="3">The sequence shown here is derived from an EMBL/GenBank/DDBJ whole genome shotgun (WGS) entry which is preliminary data.</text>
</comment>
<dbReference type="InterPro" id="IPR002925">
    <property type="entry name" value="Dienelactn_hydro"/>
</dbReference>
<dbReference type="Gene3D" id="3.40.50.1820">
    <property type="entry name" value="alpha/beta hydrolase"/>
    <property type="match status" value="1"/>
</dbReference>
<keyword evidence="3" id="KW-0378">Hydrolase</keyword>
<protein>
    <submittedName>
        <fullName evidence="3">Dienelactone hydrolase family protein</fullName>
    </submittedName>
</protein>
<dbReference type="RefSeq" id="WP_311601894.1">
    <property type="nucleotide sequence ID" value="NZ_JAVREM010000044.1"/>
</dbReference>
<dbReference type="InterPro" id="IPR050261">
    <property type="entry name" value="FrsA_esterase"/>
</dbReference>
<organism evidence="3 4">
    <name type="scientific">Streptomyces millisiae</name>
    <dbReference type="NCBI Taxonomy" id="3075542"/>
    <lineage>
        <taxon>Bacteria</taxon>
        <taxon>Bacillati</taxon>
        <taxon>Actinomycetota</taxon>
        <taxon>Actinomycetes</taxon>
        <taxon>Kitasatosporales</taxon>
        <taxon>Streptomycetaceae</taxon>
        <taxon>Streptomyces</taxon>
    </lineage>
</organism>
<reference evidence="4" key="1">
    <citation type="submission" date="2023-07" db="EMBL/GenBank/DDBJ databases">
        <title>30 novel species of actinomycetes from the DSMZ collection.</title>
        <authorList>
            <person name="Nouioui I."/>
        </authorList>
    </citation>
    <scope>NUCLEOTIDE SEQUENCE [LARGE SCALE GENOMIC DNA]</scope>
    <source>
        <strain evidence="4">DSM 44918</strain>
    </source>
</reference>
<dbReference type="PANTHER" id="PTHR22946">
    <property type="entry name" value="DIENELACTONE HYDROLASE DOMAIN-CONTAINING PROTEIN-RELATED"/>
    <property type="match status" value="1"/>
</dbReference>
<feature type="domain" description="Dienelactone hydrolase" evidence="2">
    <location>
        <begin position="137"/>
        <end position="268"/>
    </location>
</feature>
<dbReference type="SUPFAM" id="SSF53474">
    <property type="entry name" value="alpha/beta-Hydrolases"/>
    <property type="match status" value="1"/>
</dbReference>
<gene>
    <name evidence="3" type="ORF">RNC47_25360</name>
</gene>
<dbReference type="GO" id="GO:0016787">
    <property type="term" value="F:hydrolase activity"/>
    <property type="evidence" value="ECO:0007669"/>
    <property type="project" value="UniProtKB-KW"/>
</dbReference>
<evidence type="ECO:0000256" key="1">
    <source>
        <dbReference type="ARBA" id="ARBA00008645"/>
    </source>
</evidence>
<sequence length="384" mass="41722">MNRRYTHLGSYSDWAKRARLADGLFPAAPPGPATRDAVRRVLDGGRSEPPREVRVERSWRADGLRGEVVSWSVGYGPRTEAFVLRPDTVGPLPGVVALHEHAGVKYHGREKIADGPAGPPRELAALRDTYYGGRAWANALARRGFVVLAHDVFMWGSRRFELDLESDEARREVAAWSASADGSGRKPSLPERYDVVARGHEHTVAKYCALLGTSVAGTVLHEDGAALRYLTSRPDVDAGRVGCVGFSGGGARAVLLRAVHDEVAATVVVGMMSGFAEMLDRHVAPHSWTLFPPGLGRVADWPDVAACRAPDPLQVQYLRGDALFAPEGMRAAHRRLRELYERSGQPEGYAFRFADGPHRFDVPAQEAAFDFLERTLGGASGGQG</sequence>
<dbReference type="InterPro" id="IPR029058">
    <property type="entry name" value="AB_hydrolase_fold"/>
</dbReference>
<evidence type="ECO:0000313" key="3">
    <source>
        <dbReference type="EMBL" id="MDT0321663.1"/>
    </source>
</evidence>
<accession>A0ABU2LWL3</accession>
<evidence type="ECO:0000313" key="4">
    <source>
        <dbReference type="Proteomes" id="UP001183420"/>
    </source>
</evidence>
<dbReference type="Pfam" id="PF01738">
    <property type="entry name" value="DLH"/>
    <property type="match status" value="1"/>
</dbReference>